<comment type="similarity">
    <text evidence="11">Belongs to the PpiD chaperone family.</text>
</comment>
<keyword evidence="17" id="KW-1185">Reference proteome</keyword>
<evidence type="ECO:0000256" key="2">
    <source>
        <dbReference type="ARBA" id="ARBA00018370"/>
    </source>
</evidence>
<dbReference type="InterPro" id="IPR046357">
    <property type="entry name" value="PPIase_dom_sf"/>
</dbReference>
<keyword evidence="4" id="KW-0997">Cell inner membrane</keyword>
<accession>A0ABR6NGV2</accession>
<evidence type="ECO:0000256" key="4">
    <source>
        <dbReference type="ARBA" id="ARBA00022519"/>
    </source>
</evidence>
<keyword evidence="14 16" id="KW-0413">Isomerase</keyword>
<evidence type="ECO:0000256" key="9">
    <source>
        <dbReference type="ARBA" id="ARBA00030642"/>
    </source>
</evidence>
<keyword evidence="7" id="KW-0472">Membrane</keyword>
<keyword evidence="14" id="KW-0697">Rotamase</keyword>
<dbReference type="Pfam" id="PF13624">
    <property type="entry name" value="SurA_N_3"/>
    <property type="match status" value="1"/>
</dbReference>
<evidence type="ECO:0000256" key="11">
    <source>
        <dbReference type="ARBA" id="ARBA00038408"/>
    </source>
</evidence>
<evidence type="ECO:0000256" key="7">
    <source>
        <dbReference type="ARBA" id="ARBA00023136"/>
    </source>
</evidence>
<dbReference type="Proteomes" id="UP001138540">
    <property type="component" value="Unassembled WGS sequence"/>
</dbReference>
<dbReference type="PROSITE" id="PS50198">
    <property type="entry name" value="PPIC_PPIASE_2"/>
    <property type="match status" value="1"/>
</dbReference>
<evidence type="ECO:0000313" key="17">
    <source>
        <dbReference type="Proteomes" id="UP001138540"/>
    </source>
</evidence>
<dbReference type="InterPro" id="IPR052029">
    <property type="entry name" value="PpiD_chaperone"/>
</dbReference>
<reference evidence="16 17" key="1">
    <citation type="submission" date="2020-08" db="EMBL/GenBank/DDBJ databases">
        <title>Exploring microbial biodiversity for novel pathways involved in the catabolism of aromatic compounds derived from lignin.</title>
        <authorList>
            <person name="Elkins J."/>
        </authorList>
    </citation>
    <scope>NUCLEOTIDE SEQUENCE [LARGE SCALE GENOMIC DNA]</scope>
    <source>
        <strain evidence="16 17">B1D3A</strain>
    </source>
</reference>
<dbReference type="SUPFAM" id="SSF54534">
    <property type="entry name" value="FKBP-like"/>
    <property type="match status" value="1"/>
</dbReference>
<comment type="caution">
    <text evidence="16">The sequence shown here is derived from an EMBL/GenBank/DDBJ whole genome shotgun (WGS) entry which is preliminary data.</text>
</comment>
<dbReference type="RefSeq" id="WP_184154089.1">
    <property type="nucleotide sequence ID" value="NZ_JACHKA010000001.1"/>
</dbReference>
<evidence type="ECO:0000256" key="12">
    <source>
        <dbReference type="ARBA" id="ARBA00040743"/>
    </source>
</evidence>
<dbReference type="SUPFAM" id="SSF109998">
    <property type="entry name" value="Triger factor/SurA peptide-binding domain-like"/>
    <property type="match status" value="1"/>
</dbReference>
<organism evidence="16 17">
    <name type="scientific">Sphingobium lignivorans</name>
    <dbReference type="NCBI Taxonomy" id="2735886"/>
    <lineage>
        <taxon>Bacteria</taxon>
        <taxon>Pseudomonadati</taxon>
        <taxon>Pseudomonadota</taxon>
        <taxon>Alphaproteobacteria</taxon>
        <taxon>Sphingomonadales</taxon>
        <taxon>Sphingomonadaceae</taxon>
        <taxon>Sphingobium</taxon>
    </lineage>
</organism>
<evidence type="ECO:0000259" key="15">
    <source>
        <dbReference type="PROSITE" id="PS50198"/>
    </source>
</evidence>
<evidence type="ECO:0000256" key="5">
    <source>
        <dbReference type="ARBA" id="ARBA00022692"/>
    </source>
</evidence>
<keyword evidence="5" id="KW-0812">Transmembrane</keyword>
<dbReference type="PANTHER" id="PTHR47529:SF1">
    <property type="entry name" value="PERIPLASMIC CHAPERONE PPID"/>
    <property type="match status" value="1"/>
</dbReference>
<keyword evidence="3" id="KW-1003">Cell membrane</keyword>
<dbReference type="Gene3D" id="1.10.4030.10">
    <property type="entry name" value="Porin chaperone SurA, peptide-binding domain"/>
    <property type="match status" value="1"/>
</dbReference>
<dbReference type="Gene3D" id="3.10.50.40">
    <property type="match status" value="1"/>
</dbReference>
<protein>
    <recommendedName>
        <fullName evidence="2">Parvulin-like PPIase</fullName>
    </recommendedName>
    <alternativeName>
        <fullName evidence="9">Peptidyl-prolyl cis-trans isomerase plp</fullName>
    </alternativeName>
    <alternativeName>
        <fullName evidence="12">Periplasmic chaperone PpiD</fullName>
    </alternativeName>
    <alternativeName>
        <fullName evidence="13">Periplasmic folding chaperone</fullName>
    </alternativeName>
    <alternativeName>
        <fullName evidence="10">Rotamase plp</fullName>
    </alternativeName>
</protein>
<feature type="domain" description="PpiC" evidence="15">
    <location>
        <begin position="271"/>
        <end position="359"/>
    </location>
</feature>
<evidence type="ECO:0000256" key="3">
    <source>
        <dbReference type="ARBA" id="ARBA00022475"/>
    </source>
</evidence>
<comment type="subcellular location">
    <subcellularLocation>
        <location evidence="1">Cell inner membrane</location>
        <topology evidence="1">Single-pass type II membrane protein</topology>
        <orientation evidence="1">Periplasmic side</orientation>
    </subcellularLocation>
</comment>
<gene>
    <name evidence="16" type="ORF">HNP60_002478</name>
</gene>
<dbReference type="Pfam" id="PF13145">
    <property type="entry name" value="Rotamase_2"/>
    <property type="match status" value="1"/>
</dbReference>
<evidence type="ECO:0000256" key="13">
    <source>
        <dbReference type="ARBA" id="ARBA00042775"/>
    </source>
</evidence>
<dbReference type="PANTHER" id="PTHR47529">
    <property type="entry name" value="PEPTIDYL-PROLYL CIS-TRANS ISOMERASE D"/>
    <property type="match status" value="1"/>
</dbReference>
<keyword evidence="6" id="KW-1133">Transmembrane helix</keyword>
<proteinExistence type="inferred from homology"/>
<evidence type="ECO:0000313" key="16">
    <source>
        <dbReference type="EMBL" id="MBB5986504.1"/>
    </source>
</evidence>
<dbReference type="InterPro" id="IPR000297">
    <property type="entry name" value="PPIase_PpiC"/>
</dbReference>
<evidence type="ECO:0000256" key="8">
    <source>
        <dbReference type="ARBA" id="ARBA00023186"/>
    </source>
</evidence>
<dbReference type="GO" id="GO:0003755">
    <property type="term" value="F:peptidyl-prolyl cis-trans isomerase activity"/>
    <property type="evidence" value="ECO:0007669"/>
    <property type="project" value="UniProtKB-EC"/>
</dbReference>
<dbReference type="EMBL" id="JACHKA010000001">
    <property type="protein sequence ID" value="MBB5986504.1"/>
    <property type="molecule type" value="Genomic_DNA"/>
</dbReference>
<keyword evidence="8" id="KW-0143">Chaperone</keyword>
<evidence type="ECO:0000256" key="10">
    <source>
        <dbReference type="ARBA" id="ARBA00031484"/>
    </source>
</evidence>
<name>A0ABR6NGV2_9SPHN</name>
<evidence type="ECO:0000256" key="6">
    <source>
        <dbReference type="ARBA" id="ARBA00022989"/>
    </source>
</evidence>
<dbReference type="InterPro" id="IPR027304">
    <property type="entry name" value="Trigger_fact/SurA_dom_sf"/>
</dbReference>
<evidence type="ECO:0000256" key="14">
    <source>
        <dbReference type="PROSITE-ProRule" id="PRU00278"/>
    </source>
</evidence>
<evidence type="ECO:0000256" key="1">
    <source>
        <dbReference type="ARBA" id="ARBA00004382"/>
    </source>
</evidence>
<sequence>MNFFRRILKSKFGGVFAAVFLGLIALAFVSGDLTSGGMNLFGPSSAEVAKIGGRTITVNDVQTRTQMVFERMRNENPALTMDQFLAEGGLRNVASEMIAMQSLIAYGEKHGMQISKALIDAEIASNPAFVDATGNFSETVFRQMLAQQGIAEKDLREDIIASIVQRQMLAPVSAGARTPASMVPPYAAMLIEERSGEMISIPSAAFAPSTPPGDAELQAYYRSNPGQFTVPEQRKLRYATVNLSRFEAQAAPTEEELAQAYKARSQEFQARQTRDVSQLILATENAARDAAAKAKAGTPLADVARGLGLAATRMDGQDEKALANQTTPEIAKAVYAAAKDAVIGPVRSPLGWAVVRVEDVRAVPGKTLDQARAELTAELRKSKEQQLFSAFLNDIDGKIGEGLSFAELAKAHNLTMVETPLVLKDGTALRDPAFKADATLAALLDQGFSMSADDDAQVVSVKPDEEAAILAVEDVVAEGPPPFNEVKSAVQVAWGLSKGAERARQLATQLAAELGKGADPAAVLAKLGLAQQAERQTLSVRRADINNREDGRIPPPLEALFTIKVGATRLLPLENNQGFSVVRLDKITPNDPSQVPQLLASTRAGLSNVLGGEYARQFMVAVQKELGVQRNESALAAVEKALRSANGGGE</sequence>